<name>A0A6A4SIA2_SCOMX</name>
<proteinExistence type="predicted"/>
<organism evidence="1 2">
    <name type="scientific">Scophthalmus maximus</name>
    <name type="common">Turbot</name>
    <name type="synonym">Psetta maxima</name>
    <dbReference type="NCBI Taxonomy" id="52904"/>
    <lineage>
        <taxon>Eukaryota</taxon>
        <taxon>Metazoa</taxon>
        <taxon>Chordata</taxon>
        <taxon>Craniata</taxon>
        <taxon>Vertebrata</taxon>
        <taxon>Euteleostomi</taxon>
        <taxon>Actinopterygii</taxon>
        <taxon>Neopterygii</taxon>
        <taxon>Teleostei</taxon>
        <taxon>Neoteleostei</taxon>
        <taxon>Acanthomorphata</taxon>
        <taxon>Carangaria</taxon>
        <taxon>Pleuronectiformes</taxon>
        <taxon>Pleuronectoidei</taxon>
        <taxon>Scophthalmidae</taxon>
        <taxon>Scophthalmus</taxon>
    </lineage>
</organism>
<evidence type="ECO:0000313" key="2">
    <source>
        <dbReference type="Proteomes" id="UP000438429"/>
    </source>
</evidence>
<dbReference type="AlphaFoldDB" id="A0A6A4SIA2"/>
<dbReference type="Proteomes" id="UP000438429">
    <property type="component" value="Unassembled WGS sequence"/>
</dbReference>
<accession>A0A6A4SIA2</accession>
<dbReference type="EMBL" id="VEVO01000012">
    <property type="protein sequence ID" value="KAF0033853.1"/>
    <property type="molecule type" value="Genomic_DNA"/>
</dbReference>
<reference evidence="1 2" key="1">
    <citation type="submission" date="2019-06" db="EMBL/GenBank/DDBJ databases">
        <title>Draft genomes of female and male turbot (Scophthalmus maximus).</title>
        <authorList>
            <person name="Xu H."/>
            <person name="Xu X.-W."/>
            <person name="Shao C."/>
            <person name="Chen S."/>
        </authorList>
    </citation>
    <scope>NUCLEOTIDE SEQUENCE [LARGE SCALE GENOMIC DNA]</scope>
    <source>
        <strain evidence="1">Ysfricsl-2016a</strain>
        <tissue evidence="1">Blood</tissue>
    </source>
</reference>
<comment type="caution">
    <text evidence="1">The sequence shown here is derived from an EMBL/GenBank/DDBJ whole genome shotgun (WGS) entry which is preliminary data.</text>
</comment>
<gene>
    <name evidence="1" type="ORF">F2P81_013919</name>
</gene>
<protein>
    <submittedName>
        <fullName evidence="1">Uncharacterized protein</fullName>
    </submittedName>
</protein>
<sequence length="118" mass="12344">MRREAAGSAQSAPFACPTIGRGSAAPCALRSLHDPTALPAAPAEAQQRSAEAQRRSAAPTAALRCALRCALRSGRSGTATRSLRTVCLFSCEESSQETNADEEAAAVCSCNPFTWAFR</sequence>
<evidence type="ECO:0000313" key="1">
    <source>
        <dbReference type="EMBL" id="KAF0033853.1"/>
    </source>
</evidence>